<dbReference type="AlphaFoldDB" id="A0A518AVR6"/>
<sequence length="615" mass="63138" precursor="true">MSYRSFIKALLLSGVVAIPVAATQAANWITDAVGDYTDGTNWDTGAQPADTEVVNIASGQATLGANLGRAEATNLTGTGELIVNGRFLNGTNAGTTFTIADDAVLTTTGNYFIVATGAYDSTFNQTGGTVNVTVDRGFFHSDNGTGGDGVYNALGGVLNVELNSTSTTNNLHNYQAGRRGPNDTFLVDGGDVNFLATTTENRRMYYSQNAVLQVNSGTFDSEAFQYFIVGYGISTGGGTLDGSATMNVTGGVTTINPIAAGAMIVGDGQDGTVNVTGGVLNVGGDLIVGTDLTTSDADGHGIVYQSAGEVTVAGTLTTGLDASGAYYMQGGTLNLGGLEKGGYDASYLFYEGGTVTLAGNHRDILTSASSGLVALNGATVSYDSSLDQTTITELAGGETLKLQVNTTTGEAKIVNANATAGFSADYYEISSSAGALETGSWNSLADQITVTPAVGDYNGDSTVNVADYTIWRDSLGFNVTPGEGADGNGDGVVDSADYDLWKANFGTVAQTATWTEAGGSDSELMVEYVLDETGFVFNGSTEYSLGNIFDTSAFGAGNDGDLEFKWQMANGYLATGVIEYVSSGSLATSSVPEPSAWLIGLSAIGLMTAGLRKRS</sequence>
<dbReference type="GO" id="GO:0004553">
    <property type="term" value="F:hydrolase activity, hydrolyzing O-glycosyl compounds"/>
    <property type="evidence" value="ECO:0007669"/>
    <property type="project" value="InterPro"/>
</dbReference>
<protein>
    <recommendedName>
        <fullName evidence="4">PEP-CTERM protein-sorting domain-containing protein</fullName>
    </recommendedName>
</protein>
<feature type="signal peptide" evidence="1">
    <location>
        <begin position="1"/>
        <end position="25"/>
    </location>
</feature>
<dbReference type="GO" id="GO:0000272">
    <property type="term" value="P:polysaccharide catabolic process"/>
    <property type="evidence" value="ECO:0007669"/>
    <property type="project" value="InterPro"/>
</dbReference>
<dbReference type="OrthoDB" id="252303at2"/>
<evidence type="ECO:0000313" key="2">
    <source>
        <dbReference type="EMBL" id="QDU58813.1"/>
    </source>
</evidence>
<organism evidence="2 3">
    <name type="scientific">Aeoliella mucimassa</name>
    <dbReference type="NCBI Taxonomy" id="2527972"/>
    <lineage>
        <taxon>Bacteria</taxon>
        <taxon>Pseudomonadati</taxon>
        <taxon>Planctomycetota</taxon>
        <taxon>Planctomycetia</taxon>
        <taxon>Pirellulales</taxon>
        <taxon>Lacipirellulaceae</taxon>
        <taxon>Aeoliella</taxon>
    </lineage>
</organism>
<dbReference type="InterPro" id="IPR002105">
    <property type="entry name" value="Dockerin_1_rpt"/>
</dbReference>
<feature type="chain" id="PRO_5021986188" description="PEP-CTERM protein-sorting domain-containing protein" evidence="1">
    <location>
        <begin position="26"/>
        <end position="615"/>
    </location>
</feature>
<proteinExistence type="predicted"/>
<accession>A0A518AVR6</accession>
<name>A0A518AVR6_9BACT</name>
<dbReference type="EMBL" id="CP036278">
    <property type="protein sequence ID" value="QDU58813.1"/>
    <property type="molecule type" value="Genomic_DNA"/>
</dbReference>
<evidence type="ECO:0000256" key="1">
    <source>
        <dbReference type="SAM" id="SignalP"/>
    </source>
</evidence>
<keyword evidence="3" id="KW-1185">Reference proteome</keyword>
<evidence type="ECO:0008006" key="4">
    <source>
        <dbReference type="Google" id="ProtNLM"/>
    </source>
</evidence>
<evidence type="ECO:0000313" key="3">
    <source>
        <dbReference type="Proteomes" id="UP000315750"/>
    </source>
</evidence>
<dbReference type="SUPFAM" id="SSF63446">
    <property type="entry name" value="Type I dockerin domain"/>
    <property type="match status" value="1"/>
</dbReference>
<dbReference type="Pfam" id="PF00404">
    <property type="entry name" value="Dockerin_1"/>
    <property type="match status" value="1"/>
</dbReference>
<dbReference type="InterPro" id="IPR036439">
    <property type="entry name" value="Dockerin_dom_sf"/>
</dbReference>
<dbReference type="Proteomes" id="UP000315750">
    <property type="component" value="Chromosome"/>
</dbReference>
<gene>
    <name evidence="2" type="ORF">Pan181_50530</name>
</gene>
<dbReference type="Gene3D" id="1.10.1330.10">
    <property type="entry name" value="Dockerin domain"/>
    <property type="match status" value="1"/>
</dbReference>
<dbReference type="KEGG" id="amuc:Pan181_50530"/>
<reference evidence="2 3" key="1">
    <citation type="submission" date="2019-02" db="EMBL/GenBank/DDBJ databases">
        <title>Deep-cultivation of Planctomycetes and their phenomic and genomic characterization uncovers novel biology.</title>
        <authorList>
            <person name="Wiegand S."/>
            <person name="Jogler M."/>
            <person name="Boedeker C."/>
            <person name="Pinto D."/>
            <person name="Vollmers J."/>
            <person name="Rivas-Marin E."/>
            <person name="Kohn T."/>
            <person name="Peeters S.H."/>
            <person name="Heuer A."/>
            <person name="Rast P."/>
            <person name="Oberbeckmann S."/>
            <person name="Bunk B."/>
            <person name="Jeske O."/>
            <person name="Meyerdierks A."/>
            <person name="Storesund J.E."/>
            <person name="Kallscheuer N."/>
            <person name="Luecker S."/>
            <person name="Lage O.M."/>
            <person name="Pohl T."/>
            <person name="Merkel B.J."/>
            <person name="Hornburger P."/>
            <person name="Mueller R.-W."/>
            <person name="Bruemmer F."/>
            <person name="Labrenz M."/>
            <person name="Spormann A.M."/>
            <person name="Op den Camp H."/>
            <person name="Overmann J."/>
            <person name="Amann R."/>
            <person name="Jetten M.S.M."/>
            <person name="Mascher T."/>
            <person name="Medema M.H."/>
            <person name="Devos D.P."/>
            <person name="Kaster A.-K."/>
            <person name="Ovreas L."/>
            <person name="Rohde M."/>
            <person name="Galperin M.Y."/>
            <person name="Jogler C."/>
        </authorList>
    </citation>
    <scope>NUCLEOTIDE SEQUENCE [LARGE SCALE GENOMIC DNA]</scope>
    <source>
        <strain evidence="2 3">Pan181</strain>
    </source>
</reference>
<keyword evidence="1" id="KW-0732">Signal</keyword>
<dbReference type="RefSeq" id="WP_145251295.1">
    <property type="nucleotide sequence ID" value="NZ_CP036278.1"/>
</dbReference>